<name>A0A1H7ZJK4_9PAST</name>
<feature type="transmembrane region" description="Helical" evidence="11">
    <location>
        <begin position="75"/>
        <end position="92"/>
    </location>
</feature>
<feature type="transmembrane region" description="Helical" evidence="11">
    <location>
        <begin position="17"/>
        <end position="37"/>
    </location>
</feature>
<dbReference type="OrthoDB" id="9768187at2"/>
<feature type="transmembrane region" description="Helical" evidence="11">
    <location>
        <begin position="187"/>
        <end position="203"/>
    </location>
</feature>
<dbReference type="Proteomes" id="UP000198883">
    <property type="component" value="Unassembled WGS sequence"/>
</dbReference>
<keyword evidence="9 11" id="KW-0472">Membrane</keyword>
<dbReference type="GO" id="GO:0009252">
    <property type="term" value="P:peptidoglycan biosynthetic process"/>
    <property type="evidence" value="ECO:0007669"/>
    <property type="project" value="UniProtKB-UniRule"/>
</dbReference>
<reference evidence="16" key="1">
    <citation type="submission" date="2016-10" db="EMBL/GenBank/DDBJ databases">
        <authorList>
            <person name="Varghese N."/>
            <person name="Submissions S."/>
        </authorList>
    </citation>
    <scope>NUCLEOTIDE SEQUENCE [LARGE SCALE GENOMIC DNA]</scope>
    <source>
        <strain evidence="16">DSM 24204</strain>
    </source>
</reference>
<dbReference type="GeneID" id="83545525"/>
<dbReference type="GO" id="GO:0071555">
    <property type="term" value="P:cell wall organization"/>
    <property type="evidence" value="ECO:0007669"/>
    <property type="project" value="UniProtKB-KW"/>
</dbReference>
<evidence type="ECO:0000313" key="17">
    <source>
        <dbReference type="Proteomes" id="UP001224812"/>
    </source>
</evidence>
<feature type="transmembrane region" description="Helical" evidence="11">
    <location>
        <begin position="337"/>
        <end position="360"/>
    </location>
</feature>
<evidence type="ECO:0000256" key="5">
    <source>
        <dbReference type="ARBA" id="ARBA00022692"/>
    </source>
</evidence>
<evidence type="ECO:0000256" key="1">
    <source>
        <dbReference type="ARBA" id="ARBA00004141"/>
    </source>
</evidence>
<feature type="transmembrane region" description="Helical" evidence="11">
    <location>
        <begin position="304"/>
        <end position="331"/>
    </location>
</feature>
<keyword evidence="7 11" id="KW-0573">Peptidoglycan synthesis</keyword>
<evidence type="ECO:0000256" key="8">
    <source>
        <dbReference type="ARBA" id="ARBA00022989"/>
    </source>
</evidence>
<keyword evidence="17" id="KW-1185">Reference proteome</keyword>
<organism evidence="15 16">
    <name type="scientific">Phocoenobacter skyensis</name>
    <dbReference type="NCBI Taxonomy" id="97481"/>
    <lineage>
        <taxon>Bacteria</taxon>
        <taxon>Pseudomonadati</taxon>
        <taxon>Pseudomonadota</taxon>
        <taxon>Gammaproteobacteria</taxon>
        <taxon>Pasteurellales</taxon>
        <taxon>Pasteurellaceae</taxon>
        <taxon>Phocoenobacter</taxon>
    </lineage>
</organism>
<sequence>MSKQFVTYIKKILDMDIWLLLGLFVITSYGLWVLYSASGANERMFTNRIIQVTLGFGVLFFMALLPPLFYQKISPLLYCVCLILLVLVDVTGEVSKGAQRWLNLGFVRFQPSEIAKLAVPLMVASYLGKRALPPSLKDTAIVLLIIIVPTLLVAIQPDLGTSLLVFAAGMFVLFLAGLSWKLIGSGILALAAFIPVMWFYLMHDYQKRRVMTLLDPEREPLGAGYHIIQSKIAIGSGGFYGKGWLEGTQSQLEFLPEPHTDFIFAVLGEEQGMVGVLILLAIYLFIIARGLIIGVKASSAFGRFISGGTALLFFVYVFVNIGMVSGILPVVGVPLPLFSYGGTSFVTLMAAFGLVMSTYVHQAKQKDTNPYNRKFTGKQRTI</sequence>
<keyword evidence="11" id="KW-0997">Cell inner membrane</keyword>
<evidence type="ECO:0000256" key="2">
    <source>
        <dbReference type="ARBA" id="ARBA00022475"/>
    </source>
</evidence>
<keyword evidence="4 11" id="KW-0808">Transferase</keyword>
<dbReference type="NCBIfam" id="TIGR02210">
    <property type="entry name" value="rodA_shape"/>
    <property type="match status" value="1"/>
</dbReference>
<dbReference type="InterPro" id="IPR001182">
    <property type="entry name" value="FtsW/RodA"/>
</dbReference>
<dbReference type="UniPathway" id="UPA00219"/>
<gene>
    <name evidence="11 12" type="primary">rodA</name>
    <name evidence="11" type="synonym">mrdB</name>
    <name evidence="12" type="ORF">QJT92_02970</name>
    <name evidence="13" type="ORF">QJU93_04070</name>
    <name evidence="14" type="ORF">QJU97_01300</name>
    <name evidence="15" type="ORF">SAMN05444853_12623</name>
</gene>
<evidence type="ECO:0000313" key="16">
    <source>
        <dbReference type="Proteomes" id="UP000198883"/>
    </source>
</evidence>
<dbReference type="PANTHER" id="PTHR30474:SF1">
    <property type="entry name" value="PEPTIDOGLYCAN GLYCOSYLTRANSFERASE MRDB"/>
    <property type="match status" value="1"/>
</dbReference>
<dbReference type="PANTHER" id="PTHR30474">
    <property type="entry name" value="CELL CYCLE PROTEIN"/>
    <property type="match status" value="1"/>
</dbReference>
<dbReference type="STRING" id="97481.SAMN05444853_12623"/>
<keyword evidence="3 11" id="KW-0328">Glycosyltransferase</keyword>
<feature type="transmembrane region" description="Helical" evidence="11">
    <location>
        <begin position="139"/>
        <end position="157"/>
    </location>
</feature>
<dbReference type="InterPro" id="IPR018365">
    <property type="entry name" value="Cell_cycle_FtsW-rel_CS"/>
</dbReference>
<keyword evidence="8 11" id="KW-1133">Transmembrane helix</keyword>
<dbReference type="GO" id="GO:0032153">
    <property type="term" value="C:cell division site"/>
    <property type="evidence" value="ECO:0007669"/>
    <property type="project" value="TreeGrafter"/>
</dbReference>
<comment type="similarity">
    <text evidence="11">Belongs to the SEDS family. MrdB/RodA subfamily.</text>
</comment>
<dbReference type="Proteomes" id="UP001236239">
    <property type="component" value="Unassembled WGS sequence"/>
</dbReference>
<evidence type="ECO:0000313" key="15">
    <source>
        <dbReference type="EMBL" id="SEM58506.1"/>
    </source>
</evidence>
<dbReference type="EMBL" id="JASAVS010000004">
    <property type="protein sequence ID" value="MDP8084896.1"/>
    <property type="molecule type" value="Genomic_DNA"/>
</dbReference>
<dbReference type="InterPro" id="IPR011923">
    <property type="entry name" value="RodA/MrdB"/>
</dbReference>
<comment type="pathway">
    <text evidence="11">Cell wall biogenesis; peptidoglycan biosynthesis.</text>
</comment>
<keyword evidence="2 11" id="KW-1003">Cell membrane</keyword>
<evidence type="ECO:0000256" key="9">
    <source>
        <dbReference type="ARBA" id="ARBA00023136"/>
    </source>
</evidence>
<accession>A0A1H7ZJK4</accession>
<dbReference type="AlphaFoldDB" id="A0A1H7ZJK4"/>
<dbReference type="HAMAP" id="MF_02079">
    <property type="entry name" value="PGT_RodA"/>
    <property type="match status" value="1"/>
</dbReference>
<dbReference type="Proteomes" id="UP001224812">
    <property type="component" value="Unassembled WGS sequence"/>
</dbReference>
<reference evidence="12 17" key="3">
    <citation type="journal article" date="2023" name="Front. Microbiol.">
        <title>Phylogeography and host specificity of Pasteurellaceae pathogenic to sea-farmed fish in the north-east Atlantic.</title>
        <authorList>
            <person name="Gulla S."/>
            <person name="Colquhoun D.J."/>
            <person name="Olsen A.B."/>
            <person name="Spilsberg B."/>
            <person name="Lagesen K."/>
            <person name="Aakesson C.P."/>
            <person name="Strom S."/>
            <person name="Manji F."/>
            <person name="Birkbeck T.H."/>
            <person name="Nilsen H.K."/>
        </authorList>
    </citation>
    <scope>NUCLEOTIDE SEQUENCE [LARGE SCALE GENOMIC DNA]</scope>
    <source>
        <strain evidence="12 17">VIO11850</strain>
    </source>
</reference>
<reference evidence="13" key="4">
    <citation type="journal article" date="2023" name="Front. Microbiol.">
        <title>Phylogeography and host specificity of Pasteurellaceae pathogenic to sea-farmed fish in the north-east Atlantic.</title>
        <authorList>
            <person name="Gulla S."/>
            <person name="Colquhoun D.J."/>
            <person name="Olsen A.B."/>
            <person name="Spilsberg B."/>
            <person name="Lagesen K."/>
            <person name="Aakesson C.P."/>
            <person name="Strom S."/>
            <person name="Manji F."/>
            <person name="Birkbeck T.H."/>
            <person name="Nilsen H.K."/>
        </authorList>
    </citation>
    <scope>NUCLEOTIDE SEQUENCE</scope>
    <source>
        <strain evidence="14">98B1</strain>
        <strain evidence="13">TW16_20</strain>
    </source>
</reference>
<comment type="catalytic activity">
    <reaction evidence="11">
        <text>[GlcNAc-(1-&gt;4)-Mur2Ac(oyl-L-Ala-gamma-D-Glu-L-Lys-D-Ala-D-Ala)](n)-di-trans,octa-cis-undecaprenyl diphosphate + beta-D-GlcNAc-(1-&gt;4)-Mur2Ac(oyl-L-Ala-gamma-D-Glu-L-Lys-D-Ala-D-Ala)-di-trans,octa-cis-undecaprenyl diphosphate = [GlcNAc-(1-&gt;4)-Mur2Ac(oyl-L-Ala-gamma-D-Glu-L-Lys-D-Ala-D-Ala)](n+1)-di-trans,octa-cis-undecaprenyl diphosphate + di-trans,octa-cis-undecaprenyl diphosphate + H(+)</text>
        <dbReference type="Rhea" id="RHEA:23708"/>
        <dbReference type="Rhea" id="RHEA-COMP:9602"/>
        <dbReference type="Rhea" id="RHEA-COMP:9603"/>
        <dbReference type="ChEBI" id="CHEBI:15378"/>
        <dbReference type="ChEBI" id="CHEBI:58405"/>
        <dbReference type="ChEBI" id="CHEBI:60033"/>
        <dbReference type="ChEBI" id="CHEBI:78435"/>
        <dbReference type="EC" id="2.4.99.28"/>
    </reaction>
</comment>
<evidence type="ECO:0000313" key="14">
    <source>
        <dbReference type="EMBL" id="MDP8174097.1"/>
    </source>
</evidence>
<dbReference type="GO" id="GO:0008360">
    <property type="term" value="P:regulation of cell shape"/>
    <property type="evidence" value="ECO:0007669"/>
    <property type="project" value="UniProtKB-KW"/>
</dbReference>
<keyword evidence="5 11" id="KW-0812">Transmembrane</keyword>
<comment type="function">
    <text evidence="11">Peptidoglycan polymerase that is essential for cell wall elongation.</text>
</comment>
<evidence type="ECO:0000256" key="11">
    <source>
        <dbReference type="HAMAP-Rule" id="MF_02079"/>
    </source>
</evidence>
<dbReference type="RefSeq" id="WP_090923071.1">
    <property type="nucleotide sequence ID" value="NZ_CP016180.1"/>
</dbReference>
<evidence type="ECO:0000256" key="4">
    <source>
        <dbReference type="ARBA" id="ARBA00022679"/>
    </source>
</evidence>
<keyword evidence="6 11" id="KW-0133">Cell shape</keyword>
<evidence type="ECO:0000313" key="13">
    <source>
        <dbReference type="EMBL" id="MDP8172531.1"/>
    </source>
</evidence>
<keyword evidence="10 11" id="KW-0961">Cell wall biogenesis/degradation</keyword>
<evidence type="ECO:0000256" key="6">
    <source>
        <dbReference type="ARBA" id="ARBA00022960"/>
    </source>
</evidence>
<proteinExistence type="inferred from homology"/>
<dbReference type="PROSITE" id="PS00428">
    <property type="entry name" value="FTSW_RODA_SPOVE"/>
    <property type="match status" value="1"/>
</dbReference>
<protein>
    <recommendedName>
        <fullName evidence="11">Peptidoglycan glycosyltransferase MrdB</fullName>
        <shortName evidence="11">PGT</shortName>
        <ecNumber evidence="11">2.4.99.28</ecNumber>
    </recommendedName>
    <alternativeName>
        <fullName evidence="11">Cell elongation protein RodA</fullName>
    </alternativeName>
    <alternativeName>
        <fullName evidence="11">Cell wall polymerase</fullName>
    </alternativeName>
    <alternativeName>
        <fullName evidence="11">Peptidoglycan polymerase</fullName>
        <shortName evidence="11">PG polymerase</shortName>
    </alternativeName>
</protein>
<dbReference type="EMBL" id="FOBN01000026">
    <property type="protein sequence ID" value="SEM58506.1"/>
    <property type="molecule type" value="Genomic_DNA"/>
</dbReference>
<dbReference type="GO" id="GO:0008955">
    <property type="term" value="F:peptidoglycan glycosyltransferase activity"/>
    <property type="evidence" value="ECO:0007669"/>
    <property type="project" value="UniProtKB-UniRule"/>
</dbReference>
<feature type="transmembrane region" description="Helical" evidence="11">
    <location>
        <begin position="272"/>
        <end position="292"/>
    </location>
</feature>
<comment type="subcellular location">
    <subcellularLocation>
        <location evidence="11">Cell inner membrane</location>
        <topology evidence="11">Multi-pass membrane protein</topology>
    </subcellularLocation>
    <subcellularLocation>
        <location evidence="1">Membrane</location>
        <topology evidence="1">Multi-pass membrane protein</topology>
    </subcellularLocation>
</comment>
<dbReference type="EMBL" id="JASAYQ010000005">
    <property type="protein sequence ID" value="MDP8172531.1"/>
    <property type="molecule type" value="Genomic_DNA"/>
</dbReference>
<evidence type="ECO:0000256" key="10">
    <source>
        <dbReference type="ARBA" id="ARBA00023316"/>
    </source>
</evidence>
<feature type="transmembrane region" description="Helical" evidence="11">
    <location>
        <begin position="163"/>
        <end position="180"/>
    </location>
</feature>
<dbReference type="Proteomes" id="UP001231736">
    <property type="component" value="Unassembled WGS sequence"/>
</dbReference>
<dbReference type="GO" id="GO:0051301">
    <property type="term" value="P:cell division"/>
    <property type="evidence" value="ECO:0007669"/>
    <property type="project" value="InterPro"/>
</dbReference>
<feature type="transmembrane region" description="Helical" evidence="11">
    <location>
        <begin position="49"/>
        <end position="69"/>
    </location>
</feature>
<evidence type="ECO:0000313" key="12">
    <source>
        <dbReference type="EMBL" id="MDP8084896.1"/>
    </source>
</evidence>
<evidence type="ECO:0000256" key="7">
    <source>
        <dbReference type="ARBA" id="ARBA00022984"/>
    </source>
</evidence>
<dbReference type="EC" id="2.4.99.28" evidence="11"/>
<dbReference type="Pfam" id="PF01098">
    <property type="entry name" value="FTSW_RODA_SPOVE"/>
    <property type="match status" value="1"/>
</dbReference>
<reference evidence="15" key="2">
    <citation type="submission" date="2016-10" db="EMBL/GenBank/DDBJ databases">
        <authorList>
            <person name="de Groot N.N."/>
        </authorList>
    </citation>
    <scope>NUCLEOTIDE SEQUENCE [LARGE SCALE GENOMIC DNA]</scope>
    <source>
        <strain evidence="15">DSM 24204</strain>
    </source>
</reference>
<dbReference type="EMBL" id="JASAYT010000003">
    <property type="protein sequence ID" value="MDP8174097.1"/>
    <property type="molecule type" value="Genomic_DNA"/>
</dbReference>
<dbReference type="GO" id="GO:0015648">
    <property type="term" value="F:lipid-linked peptidoglycan transporter activity"/>
    <property type="evidence" value="ECO:0007669"/>
    <property type="project" value="TreeGrafter"/>
</dbReference>
<evidence type="ECO:0000256" key="3">
    <source>
        <dbReference type="ARBA" id="ARBA00022676"/>
    </source>
</evidence>
<dbReference type="GO" id="GO:0005886">
    <property type="term" value="C:plasma membrane"/>
    <property type="evidence" value="ECO:0007669"/>
    <property type="project" value="UniProtKB-SubCell"/>
</dbReference>